<reference evidence="1" key="1">
    <citation type="journal article" date="2012" name="Proc. Natl. Acad. Sci. U.S.A.">
        <title>Antigenic diversity is generated by distinct evolutionary mechanisms in African trypanosome species.</title>
        <authorList>
            <person name="Jackson A.P."/>
            <person name="Berry A."/>
            <person name="Aslett M."/>
            <person name="Allison H.C."/>
            <person name="Burton P."/>
            <person name="Vavrova-Anderson J."/>
            <person name="Brown R."/>
            <person name="Browne H."/>
            <person name="Corton N."/>
            <person name="Hauser H."/>
            <person name="Gamble J."/>
            <person name="Gilderthorp R."/>
            <person name="Marcello L."/>
            <person name="McQuillan J."/>
            <person name="Otto T.D."/>
            <person name="Quail M.A."/>
            <person name="Sanders M.J."/>
            <person name="van Tonder A."/>
            <person name="Ginger M.L."/>
            <person name="Field M.C."/>
            <person name="Barry J.D."/>
            <person name="Hertz-Fowler C."/>
            <person name="Berriman M."/>
        </authorList>
    </citation>
    <scope>NUCLEOTIDE SEQUENCE</scope>
    <source>
        <strain evidence="1">IL3000</strain>
    </source>
</reference>
<name>G0UU65_TRYCI</name>
<dbReference type="EMBL" id="HE575322">
    <property type="protein sequence ID" value="CCC92929.1"/>
    <property type="molecule type" value="Genomic_DNA"/>
</dbReference>
<sequence length="106" mass="11897">MGYGVRRQGSCDIAELSYRIGSTCSRRIVGKMCICERCREELPKEPANYGNRCGMMRKHLLHCVCHSHCAGHAVFLCGMHHGGNRDGCGLRRICTSCVFGWESQFI</sequence>
<gene>
    <name evidence="1" type="ORF">TCIL3000_9_3260</name>
</gene>
<accession>G0UU65</accession>
<protein>
    <submittedName>
        <fullName evidence="1">Uncharacterized protein</fullName>
    </submittedName>
</protein>
<dbReference type="AlphaFoldDB" id="G0UU65"/>
<proteinExistence type="predicted"/>
<evidence type="ECO:0000313" key="1">
    <source>
        <dbReference type="EMBL" id="CCC92929.1"/>
    </source>
</evidence>
<organism evidence="1">
    <name type="scientific">Trypanosoma congolense (strain IL3000)</name>
    <dbReference type="NCBI Taxonomy" id="1068625"/>
    <lineage>
        <taxon>Eukaryota</taxon>
        <taxon>Discoba</taxon>
        <taxon>Euglenozoa</taxon>
        <taxon>Kinetoplastea</taxon>
        <taxon>Metakinetoplastina</taxon>
        <taxon>Trypanosomatida</taxon>
        <taxon>Trypanosomatidae</taxon>
        <taxon>Trypanosoma</taxon>
        <taxon>Nannomonas</taxon>
    </lineage>
</organism>